<keyword evidence="3" id="KW-1185">Reference proteome</keyword>
<evidence type="ECO:0000256" key="1">
    <source>
        <dbReference type="SAM" id="MobiDB-lite"/>
    </source>
</evidence>
<dbReference type="Proteomes" id="UP000799444">
    <property type="component" value="Unassembled WGS sequence"/>
</dbReference>
<evidence type="ECO:0000313" key="2">
    <source>
        <dbReference type="EMBL" id="KAF2731030.1"/>
    </source>
</evidence>
<organism evidence="2 3">
    <name type="scientific">Polyplosphaeria fusca</name>
    <dbReference type="NCBI Taxonomy" id="682080"/>
    <lineage>
        <taxon>Eukaryota</taxon>
        <taxon>Fungi</taxon>
        <taxon>Dikarya</taxon>
        <taxon>Ascomycota</taxon>
        <taxon>Pezizomycotina</taxon>
        <taxon>Dothideomycetes</taxon>
        <taxon>Pleosporomycetidae</taxon>
        <taxon>Pleosporales</taxon>
        <taxon>Tetraplosphaeriaceae</taxon>
        <taxon>Polyplosphaeria</taxon>
    </lineage>
</organism>
<feature type="compositionally biased region" description="Polar residues" evidence="1">
    <location>
        <begin position="1"/>
        <end position="10"/>
    </location>
</feature>
<dbReference type="EMBL" id="ML996204">
    <property type="protein sequence ID" value="KAF2731030.1"/>
    <property type="molecule type" value="Genomic_DNA"/>
</dbReference>
<proteinExistence type="predicted"/>
<dbReference type="AlphaFoldDB" id="A0A9P4QR97"/>
<feature type="region of interest" description="Disordered" evidence="1">
    <location>
        <begin position="95"/>
        <end position="129"/>
    </location>
</feature>
<feature type="compositionally biased region" description="Basic and acidic residues" evidence="1">
    <location>
        <begin position="11"/>
        <end position="20"/>
    </location>
</feature>
<accession>A0A9P4QR97</accession>
<reference evidence="2" key="1">
    <citation type="journal article" date="2020" name="Stud. Mycol.">
        <title>101 Dothideomycetes genomes: a test case for predicting lifestyles and emergence of pathogens.</title>
        <authorList>
            <person name="Haridas S."/>
            <person name="Albert R."/>
            <person name="Binder M."/>
            <person name="Bloem J."/>
            <person name="Labutti K."/>
            <person name="Salamov A."/>
            <person name="Andreopoulos B."/>
            <person name="Baker S."/>
            <person name="Barry K."/>
            <person name="Bills G."/>
            <person name="Bluhm B."/>
            <person name="Cannon C."/>
            <person name="Castanera R."/>
            <person name="Culley D."/>
            <person name="Daum C."/>
            <person name="Ezra D."/>
            <person name="Gonzalez J."/>
            <person name="Henrissat B."/>
            <person name="Kuo A."/>
            <person name="Liang C."/>
            <person name="Lipzen A."/>
            <person name="Lutzoni F."/>
            <person name="Magnuson J."/>
            <person name="Mondo S."/>
            <person name="Nolan M."/>
            <person name="Ohm R."/>
            <person name="Pangilinan J."/>
            <person name="Park H.-J."/>
            <person name="Ramirez L."/>
            <person name="Alfaro M."/>
            <person name="Sun H."/>
            <person name="Tritt A."/>
            <person name="Yoshinaga Y."/>
            <person name="Zwiers L.-H."/>
            <person name="Turgeon B."/>
            <person name="Goodwin S."/>
            <person name="Spatafora J."/>
            <person name="Crous P."/>
            <person name="Grigoriev I."/>
        </authorList>
    </citation>
    <scope>NUCLEOTIDE SEQUENCE</scope>
    <source>
        <strain evidence="2">CBS 125425</strain>
    </source>
</reference>
<gene>
    <name evidence="2" type="ORF">EJ04DRAFT_526476</name>
</gene>
<evidence type="ECO:0000313" key="3">
    <source>
        <dbReference type="Proteomes" id="UP000799444"/>
    </source>
</evidence>
<feature type="region of interest" description="Disordered" evidence="1">
    <location>
        <begin position="1"/>
        <end position="20"/>
    </location>
</feature>
<comment type="caution">
    <text evidence="2">The sequence shown here is derived from an EMBL/GenBank/DDBJ whole genome shotgun (WGS) entry which is preliminary data.</text>
</comment>
<sequence length="202" mass="22220">MWTISSQHHASYTDEATRQWHSRGEGGLFGAVRLLVHRDNLPRPCVKGLDGTCSAGDRPRRGTCVLCVLGKTVWQADGDVHGQGPASANRVIADPTAERVQMDRSGMGRIKQTPGETSQSKREDDNSYSADIDSRFASHTRRRIIIAHTHSLWNTSLRSDVRDVDPRGQRGPTKVVTAKAVRYSCPTSSPHSILGRGAARPW</sequence>
<name>A0A9P4QR97_9PLEO</name>
<protein>
    <submittedName>
        <fullName evidence="2">Uncharacterized protein</fullName>
    </submittedName>
</protein>